<dbReference type="PANTHER" id="PTHR45756">
    <property type="entry name" value="PALMITOYLTRANSFERASE"/>
    <property type="match status" value="1"/>
</dbReference>
<dbReference type="SUPFAM" id="SSF57184">
    <property type="entry name" value="Growth factor receptor domain"/>
    <property type="match status" value="7"/>
</dbReference>
<protein>
    <submittedName>
        <fullName evidence="6">Protein serine/threonine kinase, putative</fullName>
        <ecNumber evidence="6">2.7.11.25</ecNumber>
    </submittedName>
</protein>
<dbReference type="EC" id="2.7.11.25" evidence="6"/>
<organism evidence="6 7">
    <name type="scientific">Entamoeba invadens IP1</name>
    <dbReference type="NCBI Taxonomy" id="370355"/>
    <lineage>
        <taxon>Eukaryota</taxon>
        <taxon>Amoebozoa</taxon>
        <taxon>Evosea</taxon>
        <taxon>Archamoebae</taxon>
        <taxon>Mastigamoebida</taxon>
        <taxon>Entamoebidae</taxon>
        <taxon>Entamoeba</taxon>
    </lineage>
</organism>
<dbReference type="RefSeq" id="XP_004185680.1">
    <property type="nucleotide sequence ID" value="XM_004185632.1"/>
</dbReference>
<feature type="transmembrane region" description="Helical" evidence="4">
    <location>
        <begin position="1317"/>
        <end position="1344"/>
    </location>
</feature>
<reference evidence="6 7" key="1">
    <citation type="submission" date="2012-10" db="EMBL/GenBank/DDBJ databases">
        <authorList>
            <person name="Zafar N."/>
            <person name="Inman J."/>
            <person name="Hall N."/>
            <person name="Lorenzi H."/>
            <person name="Caler E."/>
        </authorList>
    </citation>
    <scope>NUCLEOTIDE SEQUENCE [LARGE SCALE GENOMIC DNA]</scope>
    <source>
        <strain evidence="6 7">IP1</strain>
    </source>
</reference>
<dbReference type="InterPro" id="IPR009030">
    <property type="entry name" value="Growth_fac_rcpt_cys_sf"/>
</dbReference>
<keyword evidence="7" id="KW-1185">Reference proteome</keyword>
<dbReference type="CDD" id="cd13999">
    <property type="entry name" value="STKc_MAP3K-like"/>
    <property type="match status" value="1"/>
</dbReference>
<dbReference type="InterPro" id="IPR017441">
    <property type="entry name" value="Protein_kinase_ATP_BS"/>
</dbReference>
<evidence type="ECO:0000313" key="7">
    <source>
        <dbReference type="Proteomes" id="UP000014680"/>
    </source>
</evidence>
<dbReference type="KEGG" id="eiv:EIN_296340"/>
<dbReference type="InterPro" id="IPR008271">
    <property type="entry name" value="Ser/Thr_kinase_AS"/>
</dbReference>
<dbReference type="InterPro" id="IPR000742">
    <property type="entry name" value="EGF"/>
</dbReference>
<keyword evidence="4" id="KW-0472">Membrane</keyword>
<keyword evidence="1 3" id="KW-0547">Nucleotide-binding</keyword>
<keyword evidence="4" id="KW-0812">Transmembrane</keyword>
<dbReference type="Proteomes" id="UP000014680">
    <property type="component" value="Unassembled WGS sequence"/>
</dbReference>
<dbReference type="SMART" id="SM00220">
    <property type="entry name" value="S_TKc"/>
    <property type="match status" value="1"/>
</dbReference>
<dbReference type="SMART" id="SM00181">
    <property type="entry name" value="EGF"/>
    <property type="match status" value="19"/>
</dbReference>
<dbReference type="PANTHER" id="PTHR45756:SF1">
    <property type="entry name" value="PROTEIN KINASE DOMAIN CONTAINING PROTEIN"/>
    <property type="match status" value="1"/>
</dbReference>
<dbReference type="PROSITE" id="PS00108">
    <property type="entry name" value="PROTEIN_KINASE_ST"/>
    <property type="match status" value="1"/>
</dbReference>
<dbReference type="GO" id="GO:0004709">
    <property type="term" value="F:MAP kinase kinase kinase activity"/>
    <property type="evidence" value="ECO:0007669"/>
    <property type="project" value="UniProtKB-EC"/>
</dbReference>
<proteinExistence type="predicted"/>
<feature type="domain" description="Protein kinase" evidence="5">
    <location>
        <begin position="1496"/>
        <end position="1757"/>
    </location>
</feature>
<keyword evidence="6" id="KW-0808">Transferase</keyword>
<dbReference type="InterPro" id="IPR006212">
    <property type="entry name" value="Furin_repeat"/>
</dbReference>
<evidence type="ECO:0000256" key="1">
    <source>
        <dbReference type="ARBA" id="ARBA00022741"/>
    </source>
</evidence>
<dbReference type="Gene3D" id="1.10.510.10">
    <property type="entry name" value="Transferase(Phosphotransferase) domain 1"/>
    <property type="match status" value="1"/>
</dbReference>
<dbReference type="InterPro" id="IPR011009">
    <property type="entry name" value="Kinase-like_dom_sf"/>
</dbReference>
<accession>L7FK88</accession>
<feature type="binding site" evidence="3">
    <location>
        <position position="1524"/>
    </location>
    <ligand>
        <name>ATP</name>
        <dbReference type="ChEBI" id="CHEBI:30616"/>
    </ligand>
</feature>
<name>L7FK88_ENTIV</name>
<keyword evidence="4" id="KW-1133">Transmembrane helix</keyword>
<dbReference type="GeneID" id="14885334"/>
<dbReference type="SMART" id="SM00261">
    <property type="entry name" value="FU"/>
    <property type="match status" value="14"/>
</dbReference>
<keyword evidence="2 3" id="KW-0067">ATP-binding</keyword>
<dbReference type="VEuPathDB" id="AmoebaDB:EIN_296340"/>
<dbReference type="Gene3D" id="2.10.220.10">
    <property type="entry name" value="Hormone Receptor, Insulin-like Growth Factor Receptor 1, Chain A, domain 2"/>
    <property type="match status" value="1"/>
</dbReference>
<gene>
    <name evidence="6" type="ORF">EIN_296340</name>
</gene>
<evidence type="ECO:0000259" key="5">
    <source>
        <dbReference type="PROSITE" id="PS50011"/>
    </source>
</evidence>
<dbReference type="InterPro" id="IPR053215">
    <property type="entry name" value="TKL_Ser/Thr_kinase"/>
</dbReference>
<evidence type="ECO:0000313" key="6">
    <source>
        <dbReference type="EMBL" id="ELP86334.1"/>
    </source>
</evidence>
<evidence type="ECO:0000256" key="4">
    <source>
        <dbReference type="SAM" id="Phobius"/>
    </source>
</evidence>
<dbReference type="SUPFAM" id="SSF56112">
    <property type="entry name" value="Protein kinase-like (PK-like)"/>
    <property type="match status" value="1"/>
</dbReference>
<sequence length="1758" mass="197148">LRVVFQTNSSCVECNTGYFLHNKTCIDCRDNEMNCSKCSTTDEKCTECTDGFFPRNGRCISCNEIGCQTTSEYCNSSSGYCTGCLNGFYPLIGLCKPCDFNEGCALCDVYSNKCEVCKSKYFKNSSALCQLCSSNFCDECDKQTGVCLSCIEGYYLEYGKCYWCYIKEHCVECSRTSNMCVGCETGYYPYLGKCETCSTKFCLNCDKQRGVCSECYKGYYLSNGECISCSTKIDNCFQCSNNETCLECQPTNYYLKDNKCLQCSNKNNCFLCDAKSDNCLICDYGSFPTALGCTLCTEKQCEKCSQFNGNCTSCLSGYYLTSTNSCEKCADNCITCEGLSQCKQCVNSTFYLSDGICEKCTNKAECIKCSSQSNICEECKSGFYPSGLDCLPCSTKICYDCHPISGKCYSPYLGYFLKNGECLKCSEYIEGCSLCVSELFCTECSSGYFLHENKCSPCELIDHCIDCDRNGTYCLTCEENYFPSRRTCELCSSINCQKCDSSTGVCSLCYSGYTLRNGSCVECAVSHCNKCDSDLNVCDECMPNFMPNKNRVCEYCENGNTMNCARFLCSQTATFRCDECKSGYYLSDSICLPCSPNWCDVCDGTTGRCVRCQTNYYISDGMCLPCNESNSLHCQCNMCSQTEDEFCYECQDGFYLSNGKCLQCSETTNNCSYKSCDKFTGMCTNCNTNYFLSNGKCVLCDSNNPMNCEENHCTLYAQCSSCKNGFYLKSGKCEQCTKTNPGHCAPQKCYSNAENKCYDCDDNYILGDDNKCYLSSEILPNCEKGITRTKCIQCYKGFVLNQNHCTQLSCDYNEKNTSDTVCAGNCKSAISSTISCQSYVTCPKIKLSQTDSLCLLCDINQNLTSNFQCENYTKENCVVSYQDNCLETTKGYFISRNGVNKCTNAICGFDTMNSREESYECSQNHELSYSNTLTCVTKQAHCVKLTTAVIGTKSCEVCQPQHVLLEGNCKTCGENCLTCDANGCLNCTGALLLRKRVCVAPLSERCEIVDPNTNQCVSCSYGYFLDRDGICVVNNFKCEYQTISGCKKCTSLMEEPYYCQVKDPESTTETSGDINLPSSTSDFPKEYNSYKETCYITKSTGCERCKNGFYLDGIYCVKCPQKCLSCYSPYGCTACAQGNYLQNGECVTTEDFEIKCLISLPLKIGCSVCNKKYFRVGISCLPCPSHCNECKSNKTCEICENEHFQSETSRECRPYSELTNCVTKTPEGCTFCSPGFFLQFSECQKCTENCLSCTDSSNYSCTLCEENYVKNTASYKFSCIKYSTIEHCKGSFHSVCIGCYGFYKVMGDGLSCERRSIWTIILGVILITFFVIVVVIIIMFFVVVHIYNERRITKFNAGKIVFKVSHSNCLLNVKIGGSLSSKNKLTFNSVMLPVNKESDDVFVLGNLSCKSLQIQLTVKQEKEPQKCNILVDPQIVVLKKGFACEFKVNVIPMCTCKLHDKILVTTFDIEKSQVKEGQILFDAETEWSTKLDFDEIIEERIVGRGSFGVVYQGLYRSQKVAIKKLKAIHSVDDNLAEFKKEVSMLEKLNNEFIINFYGAVFIPGRVCIVTEFANHGSLFDLLKQDERDFTRKMRGKILYDAARGLEYLHRNDVLHRDVKPDNILVVSLNPVDDVNGKLTDFGSSRNVKNLCENLSLTKCVGTPKFMAPEILQRTVYQKPADVYAFGISVLEVFQRKDPFPVEQFEYPWDIAEFICSGKRPDIFDENENVRNVIEGCWKQSPTERLSISDVCIKLQLLI</sequence>
<dbReference type="EMBL" id="KB206986">
    <property type="protein sequence ID" value="ELP86334.1"/>
    <property type="molecule type" value="Genomic_DNA"/>
</dbReference>
<evidence type="ECO:0000256" key="3">
    <source>
        <dbReference type="PROSITE-ProRule" id="PRU10141"/>
    </source>
</evidence>
<keyword evidence="6" id="KW-0418">Kinase</keyword>
<dbReference type="OrthoDB" id="28443at2759"/>
<dbReference type="PROSITE" id="PS50011">
    <property type="entry name" value="PROTEIN_KINASE_DOM"/>
    <property type="match status" value="1"/>
</dbReference>
<dbReference type="Pfam" id="PF00069">
    <property type="entry name" value="Pkinase"/>
    <property type="match status" value="1"/>
</dbReference>
<dbReference type="PROSITE" id="PS00107">
    <property type="entry name" value="PROTEIN_KINASE_ATP"/>
    <property type="match status" value="1"/>
</dbReference>
<dbReference type="InterPro" id="IPR000719">
    <property type="entry name" value="Prot_kinase_dom"/>
</dbReference>
<evidence type="ECO:0000256" key="2">
    <source>
        <dbReference type="ARBA" id="ARBA00022840"/>
    </source>
</evidence>
<feature type="non-terminal residue" evidence="6">
    <location>
        <position position="1"/>
    </location>
</feature>
<dbReference type="GO" id="GO:0005524">
    <property type="term" value="F:ATP binding"/>
    <property type="evidence" value="ECO:0007669"/>
    <property type="project" value="UniProtKB-UniRule"/>
</dbReference>